<sequence>MESHLQINRIMKNKLILILSILTFIACDTASVDLDDENYVFDGRGGVKCEVNGNLLKPSVVTSPGARSVWFSMADYDDLNRMYLSFRNRGQSPDFIDQFVTIEITGISTTTSMVGNIYNLSEEPNQGEYSIDTASSVYKTNEIYFGTLEILYHDIDNYILGGRFEFDAVNEDGEVIEIREGEFDLKYL</sequence>
<protein>
    <submittedName>
        <fullName evidence="1">Uncharacterized protein</fullName>
    </submittedName>
</protein>
<evidence type="ECO:0000313" key="1">
    <source>
        <dbReference type="EMBL" id="TNJ40777.1"/>
    </source>
</evidence>
<dbReference type="Proteomes" id="UP000308713">
    <property type="component" value="Unassembled WGS sequence"/>
</dbReference>
<keyword evidence="2" id="KW-1185">Reference proteome</keyword>
<dbReference type="AlphaFoldDB" id="A0A5C4SB79"/>
<organism evidence="1 2">
    <name type="scientific">Allotamlana fucoidanivorans</name>
    <dbReference type="NCBI Taxonomy" id="2583814"/>
    <lineage>
        <taxon>Bacteria</taxon>
        <taxon>Pseudomonadati</taxon>
        <taxon>Bacteroidota</taxon>
        <taxon>Flavobacteriia</taxon>
        <taxon>Flavobacteriales</taxon>
        <taxon>Flavobacteriaceae</taxon>
        <taxon>Allotamlana</taxon>
    </lineage>
</organism>
<proteinExistence type="predicted"/>
<evidence type="ECO:0000313" key="2">
    <source>
        <dbReference type="Proteomes" id="UP000308713"/>
    </source>
</evidence>
<gene>
    <name evidence="1" type="ORF">FGF67_16800</name>
</gene>
<reference evidence="1 2" key="1">
    <citation type="submission" date="2019-05" db="EMBL/GenBank/DDBJ databases">
        <title>Tamlana fucoidanivorans sp. nov., isolated from the surface of algae collected from Fujian province in China.</title>
        <authorList>
            <person name="Li J."/>
        </authorList>
    </citation>
    <scope>NUCLEOTIDE SEQUENCE [LARGE SCALE GENOMIC DNA]</scope>
    <source>
        <strain evidence="1 2">CW2-9</strain>
    </source>
</reference>
<name>A0A5C4SB79_9FLAO</name>
<comment type="caution">
    <text evidence="1">The sequence shown here is derived from an EMBL/GenBank/DDBJ whole genome shotgun (WGS) entry which is preliminary data.</text>
</comment>
<accession>A0A5C4SB79</accession>
<dbReference type="EMBL" id="VDCS01000046">
    <property type="protein sequence ID" value="TNJ40777.1"/>
    <property type="molecule type" value="Genomic_DNA"/>
</dbReference>